<dbReference type="EMBL" id="VLNT01000009">
    <property type="protein sequence ID" value="TSD62350.1"/>
    <property type="molecule type" value="Genomic_DNA"/>
</dbReference>
<keyword evidence="3" id="KW-1185">Reference proteome</keyword>
<comment type="caution">
    <text evidence="2">The sequence shown here is derived from an EMBL/GenBank/DDBJ whole genome shotgun (WGS) entry which is preliminary data.</text>
</comment>
<sequence>MSVDDESICAETEALTTAALVEELRAALPASTRPPVVAALGDDVEGLTEALAETIPDAVIHHIDLNGTNDQIHTRLARWSRYDAIVDLSRDAKGRPVRFRNTFSHLRAGGVWMVADLRPGDADDDARAAESYFGPYLAKLLDYRHRERPRASWQDRDVANMAEVVGRIVWGERHVLVTNRFEVLAKMREEQTNDLLREGASFGRLLHSEEPETLHSRARVFTNDPVALAEYREVSTTPATAIRMYEGVRCAAGGAVIAEGRLLQPESFRHNQYPRLTHRLAPSRTHYFADKPQADHRGRLDGTYLYLDGEYTSHFGHFVSEQMSRLWALPWIRDHYRDVKVLLSHRPDRGRPSEWEYALLEAAGVDRDDVVSMARGTSYDVERLIGVTPLYSMPDYLHPRIVEVWSTIAEGLQSRASERDYPDRVFLTRAPDAIRPCHNAEVVESRFERAGFTLLRPEELPLPDQAALFRRASVIAGYEGSALLGLAYCERPKIVITIGQDAYVANNEQMVSSVRGHTLVQVVSEADVSHPSGGWSWDAFYSGFSFDEEREGLYLDHVLAQLDSSDPDFEVPEPSPQGTERVVRWAVRTVKPRVSPRTWRRVRRLARRR</sequence>
<dbReference type="GO" id="GO:0016757">
    <property type="term" value="F:glycosyltransferase activity"/>
    <property type="evidence" value="ECO:0007669"/>
    <property type="project" value="InterPro"/>
</dbReference>
<keyword evidence="2" id="KW-0808">Transferase</keyword>
<gene>
    <name evidence="2" type="ORF">FNM00_11995</name>
</gene>
<evidence type="ECO:0000259" key="1">
    <source>
        <dbReference type="Pfam" id="PF04577"/>
    </source>
</evidence>
<protein>
    <submittedName>
        <fullName evidence="2">Glycosyltransferase family 61 protein</fullName>
    </submittedName>
</protein>
<dbReference type="AlphaFoldDB" id="A0A554S7M2"/>
<feature type="domain" description="Glycosyltransferase 61 catalytic" evidence="1">
    <location>
        <begin position="315"/>
        <end position="495"/>
    </location>
</feature>
<reference evidence="2 3" key="1">
    <citation type="submission" date="2019-07" db="EMBL/GenBank/DDBJ databases">
        <authorList>
            <person name="Zhao L.H."/>
        </authorList>
    </citation>
    <scope>NUCLEOTIDE SEQUENCE [LARGE SCALE GENOMIC DNA]</scope>
    <source>
        <strain evidence="2 3">Co35</strain>
    </source>
</reference>
<dbReference type="Proteomes" id="UP000316988">
    <property type="component" value="Unassembled WGS sequence"/>
</dbReference>
<accession>A0A554S7M2</accession>
<dbReference type="OrthoDB" id="5116883at2"/>
<proteinExistence type="predicted"/>
<name>A0A554S7M2_9ACTN</name>
<dbReference type="Pfam" id="PF04577">
    <property type="entry name" value="Glyco_transf_61"/>
    <property type="match status" value="1"/>
</dbReference>
<dbReference type="InterPro" id="IPR049625">
    <property type="entry name" value="Glyco_transf_61_cat"/>
</dbReference>
<organism evidence="2 3">
    <name type="scientific">Aeromicrobium piscarium</name>
    <dbReference type="NCBI Taxonomy" id="2590901"/>
    <lineage>
        <taxon>Bacteria</taxon>
        <taxon>Bacillati</taxon>
        <taxon>Actinomycetota</taxon>
        <taxon>Actinomycetes</taxon>
        <taxon>Propionibacteriales</taxon>
        <taxon>Nocardioidaceae</taxon>
        <taxon>Aeromicrobium</taxon>
    </lineage>
</organism>
<dbReference type="RefSeq" id="WP_143913784.1">
    <property type="nucleotide sequence ID" value="NZ_VLNT01000009.1"/>
</dbReference>
<evidence type="ECO:0000313" key="2">
    <source>
        <dbReference type="EMBL" id="TSD62350.1"/>
    </source>
</evidence>
<evidence type="ECO:0000313" key="3">
    <source>
        <dbReference type="Proteomes" id="UP000316988"/>
    </source>
</evidence>